<evidence type="ECO:0000259" key="5">
    <source>
        <dbReference type="PROSITE" id="PS51462"/>
    </source>
</evidence>
<dbReference type="AlphaFoldDB" id="A0A369A9U1"/>
<dbReference type="Gene3D" id="3.90.79.10">
    <property type="entry name" value="Nucleoside Triphosphate Pyrophosphohydrolase"/>
    <property type="match status" value="1"/>
</dbReference>
<organism evidence="6 7">
    <name type="scientific">Schleiferia thermophila</name>
    <dbReference type="NCBI Taxonomy" id="884107"/>
    <lineage>
        <taxon>Bacteria</taxon>
        <taxon>Pseudomonadati</taxon>
        <taxon>Bacteroidota</taxon>
        <taxon>Flavobacteriia</taxon>
        <taxon>Flavobacteriales</taxon>
        <taxon>Schleiferiaceae</taxon>
        <taxon>Schleiferia</taxon>
    </lineage>
</organism>
<dbReference type="Pfam" id="PF14803">
    <property type="entry name" value="Zn_ribbon_Nudix"/>
    <property type="match status" value="1"/>
</dbReference>
<name>A0A369A9U1_9FLAO</name>
<dbReference type="Pfam" id="PF00293">
    <property type="entry name" value="NUDIX"/>
    <property type="match status" value="1"/>
</dbReference>
<evidence type="ECO:0000256" key="2">
    <source>
        <dbReference type="ARBA" id="ARBA00022801"/>
    </source>
</evidence>
<dbReference type="InterPro" id="IPR029401">
    <property type="entry name" value="Nudix_N"/>
</dbReference>
<dbReference type="EMBL" id="QPJS01000001">
    <property type="protein sequence ID" value="RCX05168.1"/>
    <property type="molecule type" value="Genomic_DNA"/>
</dbReference>
<dbReference type="PANTHER" id="PTHR43222:SF2">
    <property type="entry name" value="NUDIX HYDROLASE 23, CHLOROPLASTIC"/>
    <property type="match status" value="1"/>
</dbReference>
<dbReference type="InterPro" id="IPR000086">
    <property type="entry name" value="NUDIX_hydrolase_dom"/>
</dbReference>
<evidence type="ECO:0000256" key="3">
    <source>
        <dbReference type="ARBA" id="ARBA00022842"/>
    </source>
</evidence>
<proteinExistence type="inferred from homology"/>
<dbReference type="InterPro" id="IPR015797">
    <property type="entry name" value="NUDIX_hydrolase-like_dom_sf"/>
</dbReference>
<dbReference type="Gene3D" id="2.20.70.10">
    <property type="match status" value="1"/>
</dbReference>
<dbReference type="InterPro" id="IPR020084">
    <property type="entry name" value="NUDIX_hydrolase_CS"/>
</dbReference>
<evidence type="ECO:0000256" key="1">
    <source>
        <dbReference type="ARBA" id="ARBA00001946"/>
    </source>
</evidence>
<keyword evidence="3" id="KW-0460">Magnesium</keyword>
<dbReference type="PRINTS" id="PR00502">
    <property type="entry name" value="NUDIXFAMILY"/>
</dbReference>
<accession>A0A369A9U1</accession>
<feature type="domain" description="Nudix hydrolase" evidence="5">
    <location>
        <begin position="35"/>
        <end position="160"/>
    </location>
</feature>
<dbReference type="SUPFAM" id="SSF55811">
    <property type="entry name" value="Nudix"/>
    <property type="match status" value="1"/>
</dbReference>
<dbReference type="GO" id="GO:0016787">
    <property type="term" value="F:hydrolase activity"/>
    <property type="evidence" value="ECO:0007669"/>
    <property type="project" value="UniProtKB-KW"/>
</dbReference>
<comment type="similarity">
    <text evidence="4">Belongs to the Nudix hydrolase family.</text>
</comment>
<dbReference type="PANTHER" id="PTHR43222">
    <property type="entry name" value="NUDIX HYDROLASE 23"/>
    <property type="match status" value="1"/>
</dbReference>
<dbReference type="PROSITE" id="PS51462">
    <property type="entry name" value="NUDIX"/>
    <property type="match status" value="1"/>
</dbReference>
<gene>
    <name evidence="6" type="ORF">DES35_101451</name>
</gene>
<reference evidence="6 7" key="1">
    <citation type="submission" date="2018-07" db="EMBL/GenBank/DDBJ databases">
        <title>Genomic Encyclopedia of Type Strains, Phase IV (KMG-IV): sequencing the most valuable type-strain genomes for metagenomic binning, comparative biology and taxonomic classification.</title>
        <authorList>
            <person name="Goeker M."/>
        </authorList>
    </citation>
    <scope>NUCLEOTIDE SEQUENCE [LARGE SCALE GENOMIC DNA]</scope>
    <source>
        <strain evidence="6 7">DSM 21410</strain>
    </source>
</reference>
<evidence type="ECO:0000256" key="4">
    <source>
        <dbReference type="RuleBase" id="RU003476"/>
    </source>
</evidence>
<sequence length="177" mass="20560">MNYCSECGSENLKIKVPDGDHFERICCEDCGRIHYQNPNMIVGTLSVWDDKILLAKRAIEPRKDLWNLPCGFLENGETVEEGAMRETFEETGAKVRLLRLHTVYNLPHARQVYLIFLAEMLQESVRITPESSMVSLFDKEKIPWDQLAFSSTYFALKKYFENPDYQGVHFGVYRPKV</sequence>
<dbReference type="PROSITE" id="PS00893">
    <property type="entry name" value="NUDIX_BOX"/>
    <property type="match status" value="1"/>
</dbReference>
<evidence type="ECO:0000313" key="7">
    <source>
        <dbReference type="Proteomes" id="UP000253517"/>
    </source>
</evidence>
<dbReference type="InterPro" id="IPR020476">
    <property type="entry name" value="Nudix_hydrolase"/>
</dbReference>
<comment type="caution">
    <text evidence="6">The sequence shown here is derived from an EMBL/GenBank/DDBJ whole genome shotgun (WGS) entry which is preliminary data.</text>
</comment>
<comment type="cofactor">
    <cofactor evidence="1">
        <name>Mg(2+)</name>
        <dbReference type="ChEBI" id="CHEBI:18420"/>
    </cofactor>
</comment>
<dbReference type="CDD" id="cd04511">
    <property type="entry name" value="NUDIX_Hydrolase"/>
    <property type="match status" value="1"/>
</dbReference>
<keyword evidence="2 4" id="KW-0378">Hydrolase</keyword>
<keyword evidence="7" id="KW-1185">Reference proteome</keyword>
<evidence type="ECO:0000313" key="6">
    <source>
        <dbReference type="EMBL" id="RCX05168.1"/>
    </source>
</evidence>
<dbReference type="Proteomes" id="UP000253517">
    <property type="component" value="Unassembled WGS sequence"/>
</dbReference>
<dbReference type="RefSeq" id="WP_037360067.1">
    <property type="nucleotide sequence ID" value="NZ_BHZF01000001.1"/>
</dbReference>
<protein>
    <submittedName>
        <fullName evidence="6">ADP-ribose pyrophosphatase YjhB (NUDIX family)</fullName>
    </submittedName>
</protein>